<feature type="non-terminal residue" evidence="1">
    <location>
        <position position="157"/>
    </location>
</feature>
<organism evidence="1 2">
    <name type="scientific">Mycena rosella</name>
    <name type="common">Pink bonnet</name>
    <name type="synonym">Agaricus rosellus</name>
    <dbReference type="NCBI Taxonomy" id="1033263"/>
    <lineage>
        <taxon>Eukaryota</taxon>
        <taxon>Fungi</taxon>
        <taxon>Dikarya</taxon>
        <taxon>Basidiomycota</taxon>
        <taxon>Agaricomycotina</taxon>
        <taxon>Agaricomycetes</taxon>
        <taxon>Agaricomycetidae</taxon>
        <taxon>Agaricales</taxon>
        <taxon>Marasmiineae</taxon>
        <taxon>Mycenaceae</taxon>
        <taxon>Mycena</taxon>
    </lineage>
</organism>
<dbReference type="EMBL" id="JARKIE010000063">
    <property type="protein sequence ID" value="KAJ7690747.1"/>
    <property type="molecule type" value="Genomic_DNA"/>
</dbReference>
<proteinExistence type="predicted"/>
<comment type="caution">
    <text evidence="1">The sequence shown here is derived from an EMBL/GenBank/DDBJ whole genome shotgun (WGS) entry which is preliminary data.</text>
</comment>
<sequence>IFAGLFANPAIQRVAGYATCLYSIFAAKLYDIFNRSLEIYEGHYPDSARPWYFSVFSAATFHLGSHPRRVVDDDSAWGWAAITALGNYNPDKGGHIILWDLNLVVRFPPGATILIPRALIRYSFVSVAAHETRYSLVQYTPAPVLNFAANAGRTIST</sequence>
<name>A0AAD7DGJ7_MYCRO</name>
<feature type="non-terminal residue" evidence="1">
    <location>
        <position position="1"/>
    </location>
</feature>
<dbReference type="AlphaFoldDB" id="A0AAD7DGJ7"/>
<evidence type="ECO:0000313" key="2">
    <source>
        <dbReference type="Proteomes" id="UP001221757"/>
    </source>
</evidence>
<dbReference type="Proteomes" id="UP001221757">
    <property type="component" value="Unassembled WGS sequence"/>
</dbReference>
<reference evidence="1" key="1">
    <citation type="submission" date="2023-03" db="EMBL/GenBank/DDBJ databases">
        <title>Massive genome expansion in bonnet fungi (Mycena s.s.) driven by repeated elements and novel gene families across ecological guilds.</title>
        <authorList>
            <consortium name="Lawrence Berkeley National Laboratory"/>
            <person name="Harder C.B."/>
            <person name="Miyauchi S."/>
            <person name="Viragh M."/>
            <person name="Kuo A."/>
            <person name="Thoen E."/>
            <person name="Andreopoulos B."/>
            <person name="Lu D."/>
            <person name="Skrede I."/>
            <person name="Drula E."/>
            <person name="Henrissat B."/>
            <person name="Morin E."/>
            <person name="Kohler A."/>
            <person name="Barry K."/>
            <person name="LaButti K."/>
            <person name="Morin E."/>
            <person name="Salamov A."/>
            <person name="Lipzen A."/>
            <person name="Mereny Z."/>
            <person name="Hegedus B."/>
            <person name="Baldrian P."/>
            <person name="Stursova M."/>
            <person name="Weitz H."/>
            <person name="Taylor A."/>
            <person name="Grigoriev I.V."/>
            <person name="Nagy L.G."/>
            <person name="Martin F."/>
            <person name="Kauserud H."/>
        </authorList>
    </citation>
    <scope>NUCLEOTIDE SEQUENCE</scope>
    <source>
        <strain evidence="1">CBHHK067</strain>
    </source>
</reference>
<dbReference type="Gene3D" id="3.60.130.30">
    <property type="match status" value="1"/>
</dbReference>
<accession>A0AAD7DGJ7</accession>
<evidence type="ECO:0000313" key="1">
    <source>
        <dbReference type="EMBL" id="KAJ7690747.1"/>
    </source>
</evidence>
<keyword evidence="2" id="KW-1185">Reference proteome</keyword>
<protein>
    <submittedName>
        <fullName evidence="1">Uncharacterized protein</fullName>
    </submittedName>
</protein>
<gene>
    <name evidence="1" type="ORF">B0H17DRAFT_903272</name>
</gene>